<sequence>MIEEKPGPERFGEALGAGEIQLSLTLDLRL</sequence>
<dbReference type="Proteomes" id="UP000057043">
    <property type="component" value="Unassembled WGS sequence"/>
</dbReference>
<name>A0A101FS19_9EURY</name>
<evidence type="ECO:0000313" key="1">
    <source>
        <dbReference type="EMBL" id="KUK43432.1"/>
    </source>
</evidence>
<dbReference type="AlphaFoldDB" id="A0A101FS19"/>
<comment type="caution">
    <text evidence="1">The sequence shown here is derived from an EMBL/GenBank/DDBJ whole genome shotgun (WGS) entry which is preliminary data.</text>
</comment>
<evidence type="ECO:0000313" key="2">
    <source>
        <dbReference type="Proteomes" id="UP000057043"/>
    </source>
</evidence>
<dbReference type="PATRIC" id="fig|301375.7.peg.654"/>
<reference evidence="1 2" key="1">
    <citation type="journal article" date="2015" name="MBio">
        <title>Genome-Resolved Metagenomic Analysis Reveals Roles for Candidate Phyla and Other Microbial Community Members in Biogeochemical Transformations in Oil Reservoirs.</title>
        <authorList>
            <person name="Hu P."/>
            <person name="Tom L."/>
            <person name="Singh A."/>
            <person name="Thomas B.C."/>
            <person name="Baker B.J."/>
            <person name="Piceno Y.M."/>
            <person name="Andersen G.L."/>
            <person name="Banfield J.F."/>
        </authorList>
    </citation>
    <scope>NUCLEOTIDE SEQUENCE [LARGE SCALE GENOMIC DNA]</scope>
    <source>
        <strain evidence="1">57_489</strain>
    </source>
</reference>
<dbReference type="EMBL" id="LGFT01000074">
    <property type="protein sequence ID" value="KUK43432.1"/>
    <property type="molecule type" value="Genomic_DNA"/>
</dbReference>
<proteinExistence type="predicted"/>
<gene>
    <name evidence="1" type="ORF">XD72_2194</name>
</gene>
<accession>A0A101FS19</accession>
<organism evidence="1 2">
    <name type="scientific">Methanothrix harundinacea</name>
    <dbReference type="NCBI Taxonomy" id="301375"/>
    <lineage>
        <taxon>Archaea</taxon>
        <taxon>Methanobacteriati</taxon>
        <taxon>Methanobacteriota</taxon>
        <taxon>Stenosarchaea group</taxon>
        <taxon>Methanomicrobia</taxon>
        <taxon>Methanotrichales</taxon>
        <taxon>Methanotrichaceae</taxon>
        <taxon>Methanothrix</taxon>
    </lineage>
</organism>
<protein>
    <submittedName>
        <fullName evidence="1">Uncharacterized protein</fullName>
    </submittedName>
</protein>